<dbReference type="HOGENOM" id="CLU_1540156_0_0_1"/>
<reference evidence="3" key="4">
    <citation type="journal article" date="2015" name="G3 (Bethesda)">
        <title>Genome sequences of three phytopathogenic species of the Magnaporthaceae family of fungi.</title>
        <authorList>
            <person name="Okagaki L.H."/>
            <person name="Nunes C.C."/>
            <person name="Sailsbery J."/>
            <person name="Clay B."/>
            <person name="Brown D."/>
            <person name="John T."/>
            <person name="Oh Y."/>
            <person name="Young N."/>
            <person name="Fitzgerald M."/>
            <person name="Haas B.J."/>
            <person name="Zeng Q."/>
            <person name="Young S."/>
            <person name="Adiconis X."/>
            <person name="Fan L."/>
            <person name="Levin J.Z."/>
            <person name="Mitchell T.K."/>
            <person name="Okubara P.A."/>
            <person name="Farman M.L."/>
            <person name="Kohn L.M."/>
            <person name="Birren B."/>
            <person name="Ma L.-J."/>
            <person name="Dean R.A."/>
        </authorList>
    </citation>
    <scope>NUCLEOTIDE SEQUENCE</scope>
    <source>
        <strain evidence="3">R3-111a-1</strain>
    </source>
</reference>
<dbReference type="GeneID" id="20342255"/>
<evidence type="ECO:0000256" key="1">
    <source>
        <dbReference type="SAM" id="MobiDB-lite"/>
    </source>
</evidence>
<dbReference type="EnsemblFungi" id="EJT81823">
    <property type="protein sequence ID" value="EJT81823"/>
    <property type="gene ID" value="GGTG_01797"/>
</dbReference>
<protein>
    <submittedName>
        <fullName evidence="2 3">Uncharacterized protein</fullName>
    </submittedName>
</protein>
<feature type="compositionally biased region" description="Pro residues" evidence="1">
    <location>
        <begin position="20"/>
        <end position="33"/>
    </location>
</feature>
<dbReference type="VEuPathDB" id="FungiDB:GGTG_01797"/>
<gene>
    <name evidence="3" type="primary">20342255</name>
    <name evidence="2" type="ORF">GGTG_01797</name>
</gene>
<reference evidence="4" key="1">
    <citation type="submission" date="2010-07" db="EMBL/GenBank/DDBJ databases">
        <title>The genome sequence of Gaeumannomyces graminis var. tritici strain R3-111a-1.</title>
        <authorList>
            <consortium name="The Broad Institute Genome Sequencing Platform"/>
            <person name="Ma L.-J."/>
            <person name="Dead R."/>
            <person name="Young S."/>
            <person name="Zeng Q."/>
            <person name="Koehrsen M."/>
            <person name="Alvarado L."/>
            <person name="Berlin A."/>
            <person name="Chapman S.B."/>
            <person name="Chen Z."/>
            <person name="Freedman E."/>
            <person name="Gellesch M."/>
            <person name="Goldberg J."/>
            <person name="Griggs A."/>
            <person name="Gujja S."/>
            <person name="Heilman E.R."/>
            <person name="Heiman D."/>
            <person name="Hepburn T."/>
            <person name="Howarth C."/>
            <person name="Jen D."/>
            <person name="Larson L."/>
            <person name="Mehta T."/>
            <person name="Neiman D."/>
            <person name="Pearson M."/>
            <person name="Roberts A."/>
            <person name="Saif S."/>
            <person name="Shea T."/>
            <person name="Shenoy N."/>
            <person name="Sisk P."/>
            <person name="Stolte C."/>
            <person name="Sykes S."/>
            <person name="Walk T."/>
            <person name="White J."/>
            <person name="Yandava C."/>
            <person name="Haas B."/>
            <person name="Nusbaum C."/>
            <person name="Birren B."/>
        </authorList>
    </citation>
    <scope>NUCLEOTIDE SEQUENCE [LARGE SCALE GENOMIC DNA]</scope>
    <source>
        <strain evidence="4">R3-111a-1</strain>
    </source>
</reference>
<name>J3NKK6_GAET3</name>
<dbReference type="RefSeq" id="XP_009217832.1">
    <property type="nucleotide sequence ID" value="XM_009219568.1"/>
</dbReference>
<organism evidence="2">
    <name type="scientific">Gaeumannomyces tritici (strain R3-111a-1)</name>
    <name type="common">Wheat and barley take-all root rot fungus</name>
    <name type="synonym">Gaeumannomyces graminis var. tritici</name>
    <dbReference type="NCBI Taxonomy" id="644352"/>
    <lineage>
        <taxon>Eukaryota</taxon>
        <taxon>Fungi</taxon>
        <taxon>Dikarya</taxon>
        <taxon>Ascomycota</taxon>
        <taxon>Pezizomycotina</taxon>
        <taxon>Sordariomycetes</taxon>
        <taxon>Sordariomycetidae</taxon>
        <taxon>Magnaporthales</taxon>
        <taxon>Magnaporthaceae</taxon>
        <taxon>Gaeumannomyces</taxon>
    </lineage>
</organism>
<reference evidence="2" key="3">
    <citation type="submission" date="2010-09" db="EMBL/GenBank/DDBJ databases">
        <title>Annotation of Gaeumannomyces graminis var. tritici R3-111a-1.</title>
        <authorList>
            <consortium name="The Broad Institute Genome Sequencing Platform"/>
            <person name="Ma L.-J."/>
            <person name="Dead R."/>
            <person name="Young S.K."/>
            <person name="Zeng Q."/>
            <person name="Gargeya S."/>
            <person name="Fitzgerald M."/>
            <person name="Haas B."/>
            <person name="Abouelleil A."/>
            <person name="Alvarado L."/>
            <person name="Arachchi H.M."/>
            <person name="Berlin A."/>
            <person name="Brown A."/>
            <person name="Chapman S.B."/>
            <person name="Chen Z."/>
            <person name="Dunbar C."/>
            <person name="Freedman E."/>
            <person name="Gearin G."/>
            <person name="Gellesch M."/>
            <person name="Goldberg J."/>
            <person name="Griggs A."/>
            <person name="Gujja S."/>
            <person name="Heiman D."/>
            <person name="Howarth C."/>
            <person name="Larson L."/>
            <person name="Lui A."/>
            <person name="MacDonald P.J.P."/>
            <person name="Mehta T."/>
            <person name="Montmayeur A."/>
            <person name="Murphy C."/>
            <person name="Neiman D."/>
            <person name="Pearson M."/>
            <person name="Priest M."/>
            <person name="Roberts A."/>
            <person name="Saif S."/>
            <person name="Shea T."/>
            <person name="Shenoy N."/>
            <person name="Sisk P."/>
            <person name="Stolte C."/>
            <person name="Sykes S."/>
            <person name="Yandava C."/>
            <person name="Wortman J."/>
            <person name="Nusbaum C."/>
            <person name="Birren B."/>
        </authorList>
    </citation>
    <scope>NUCLEOTIDE SEQUENCE</scope>
    <source>
        <strain evidence="2">R3-111a-1</strain>
    </source>
</reference>
<evidence type="ECO:0000313" key="3">
    <source>
        <dbReference type="EnsemblFungi" id="EJT81823"/>
    </source>
</evidence>
<dbReference type="Proteomes" id="UP000006039">
    <property type="component" value="Unassembled WGS sequence"/>
</dbReference>
<feature type="region of interest" description="Disordered" evidence="1">
    <location>
        <begin position="1"/>
        <end position="40"/>
    </location>
</feature>
<evidence type="ECO:0000313" key="2">
    <source>
        <dbReference type="EMBL" id="EJT81823.1"/>
    </source>
</evidence>
<dbReference type="EMBL" id="GL385395">
    <property type="protein sequence ID" value="EJT81823.1"/>
    <property type="molecule type" value="Genomic_DNA"/>
</dbReference>
<reference evidence="2" key="2">
    <citation type="submission" date="2010-07" db="EMBL/GenBank/DDBJ databases">
        <authorList>
            <consortium name="The Broad Institute Genome Sequencing Platform"/>
            <consortium name="Broad Institute Genome Sequencing Center for Infectious Disease"/>
            <person name="Ma L.-J."/>
            <person name="Dead R."/>
            <person name="Young S."/>
            <person name="Zeng Q."/>
            <person name="Koehrsen M."/>
            <person name="Alvarado L."/>
            <person name="Berlin A."/>
            <person name="Chapman S.B."/>
            <person name="Chen Z."/>
            <person name="Freedman E."/>
            <person name="Gellesch M."/>
            <person name="Goldberg J."/>
            <person name="Griggs A."/>
            <person name="Gujja S."/>
            <person name="Heilman E.R."/>
            <person name="Heiman D."/>
            <person name="Hepburn T."/>
            <person name="Howarth C."/>
            <person name="Jen D."/>
            <person name="Larson L."/>
            <person name="Mehta T."/>
            <person name="Neiman D."/>
            <person name="Pearson M."/>
            <person name="Roberts A."/>
            <person name="Saif S."/>
            <person name="Shea T."/>
            <person name="Shenoy N."/>
            <person name="Sisk P."/>
            <person name="Stolte C."/>
            <person name="Sykes S."/>
            <person name="Walk T."/>
            <person name="White J."/>
            <person name="Yandava C."/>
            <person name="Haas B."/>
            <person name="Nusbaum C."/>
            <person name="Birren B."/>
        </authorList>
    </citation>
    <scope>NUCLEOTIDE SEQUENCE</scope>
    <source>
        <strain evidence="2">R3-111a-1</strain>
    </source>
</reference>
<reference evidence="3" key="5">
    <citation type="submission" date="2018-04" db="UniProtKB">
        <authorList>
            <consortium name="EnsemblFungi"/>
        </authorList>
    </citation>
    <scope>IDENTIFICATION</scope>
    <source>
        <strain evidence="3">R3-111a-1</strain>
    </source>
</reference>
<keyword evidence="4" id="KW-1185">Reference proteome</keyword>
<evidence type="ECO:0000313" key="4">
    <source>
        <dbReference type="Proteomes" id="UP000006039"/>
    </source>
</evidence>
<sequence>MKSAITSRHPAGSGHRRGRPPPPPPPTLSPAPKPRAGAPGEVAIRWRRSPSWRRPCDCSMSQWGRQDLSIAECKCQGDSSVMHRRSFPRDHPGPIARLGQRDVGHLRRGERMRSGNTNSAWKVREYGYGGGLGGEEGSPGSGWSPTMNVAEVPEALGLVCRQHTAGLRFSWAAL</sequence>
<proteinExistence type="predicted"/>
<dbReference type="AlphaFoldDB" id="J3NKK6"/>
<accession>J3NKK6</accession>